<feature type="domain" description="DDE Tnp4" evidence="9">
    <location>
        <begin position="169"/>
        <end position="337"/>
    </location>
</feature>
<dbReference type="Proteomes" id="UP001454036">
    <property type="component" value="Unassembled WGS sequence"/>
</dbReference>
<evidence type="ECO:0000256" key="3">
    <source>
        <dbReference type="ARBA" id="ARBA00006958"/>
    </source>
</evidence>
<keyword evidence="7" id="KW-0539">Nucleus</keyword>
<comment type="subcellular location">
    <subcellularLocation>
        <location evidence="2">Nucleus</location>
    </subcellularLocation>
</comment>
<evidence type="ECO:0000256" key="1">
    <source>
        <dbReference type="ARBA" id="ARBA00001968"/>
    </source>
</evidence>
<dbReference type="AlphaFoldDB" id="A0AAV3QAJ0"/>
<keyword evidence="5" id="KW-0479">Metal-binding</keyword>
<evidence type="ECO:0000256" key="5">
    <source>
        <dbReference type="ARBA" id="ARBA00022723"/>
    </source>
</evidence>
<evidence type="ECO:0000256" key="6">
    <source>
        <dbReference type="ARBA" id="ARBA00022801"/>
    </source>
</evidence>
<dbReference type="Pfam" id="PF13359">
    <property type="entry name" value="DDE_Tnp_4"/>
    <property type="match status" value="1"/>
</dbReference>
<dbReference type="PANTHER" id="PTHR22930">
    <property type="match status" value="1"/>
</dbReference>
<keyword evidence="6" id="KW-0378">Hydrolase</keyword>
<gene>
    <name evidence="10" type="ORF">LIER_17287</name>
</gene>
<accession>A0AAV3QAJ0</accession>
<dbReference type="EMBL" id="BAABME010004001">
    <property type="protein sequence ID" value="GAA0160824.1"/>
    <property type="molecule type" value="Genomic_DNA"/>
</dbReference>
<protein>
    <recommendedName>
        <fullName evidence="9">DDE Tnp4 domain-containing protein</fullName>
    </recommendedName>
</protein>
<dbReference type="InterPro" id="IPR045249">
    <property type="entry name" value="HARBI1-like"/>
</dbReference>
<dbReference type="GO" id="GO:0046872">
    <property type="term" value="F:metal ion binding"/>
    <property type="evidence" value="ECO:0007669"/>
    <property type="project" value="UniProtKB-KW"/>
</dbReference>
<keyword evidence="11" id="KW-1185">Reference proteome</keyword>
<evidence type="ECO:0000259" key="9">
    <source>
        <dbReference type="Pfam" id="PF13359"/>
    </source>
</evidence>
<dbReference type="GO" id="GO:0005634">
    <property type="term" value="C:nucleus"/>
    <property type="evidence" value="ECO:0007669"/>
    <property type="project" value="UniProtKB-SubCell"/>
</dbReference>
<dbReference type="GO" id="GO:0016787">
    <property type="term" value="F:hydrolase activity"/>
    <property type="evidence" value="ECO:0007669"/>
    <property type="project" value="UniProtKB-KW"/>
</dbReference>
<evidence type="ECO:0000256" key="7">
    <source>
        <dbReference type="ARBA" id="ARBA00023242"/>
    </source>
</evidence>
<dbReference type="GO" id="GO:0004518">
    <property type="term" value="F:nuclease activity"/>
    <property type="evidence" value="ECO:0007669"/>
    <property type="project" value="UniProtKB-KW"/>
</dbReference>
<comment type="caution">
    <text evidence="10">The sequence shown here is derived from an EMBL/GenBank/DDBJ whole genome shotgun (WGS) entry which is preliminary data.</text>
</comment>
<evidence type="ECO:0000256" key="4">
    <source>
        <dbReference type="ARBA" id="ARBA00022722"/>
    </source>
</evidence>
<evidence type="ECO:0000256" key="8">
    <source>
        <dbReference type="SAM" id="MobiDB-lite"/>
    </source>
</evidence>
<dbReference type="InterPro" id="IPR027806">
    <property type="entry name" value="HARBI1_dom"/>
</dbReference>
<evidence type="ECO:0000313" key="10">
    <source>
        <dbReference type="EMBL" id="GAA0160824.1"/>
    </source>
</evidence>
<organism evidence="10 11">
    <name type="scientific">Lithospermum erythrorhizon</name>
    <name type="common">Purple gromwell</name>
    <name type="synonym">Lithospermum officinale var. erythrorhizon</name>
    <dbReference type="NCBI Taxonomy" id="34254"/>
    <lineage>
        <taxon>Eukaryota</taxon>
        <taxon>Viridiplantae</taxon>
        <taxon>Streptophyta</taxon>
        <taxon>Embryophyta</taxon>
        <taxon>Tracheophyta</taxon>
        <taxon>Spermatophyta</taxon>
        <taxon>Magnoliopsida</taxon>
        <taxon>eudicotyledons</taxon>
        <taxon>Gunneridae</taxon>
        <taxon>Pentapetalae</taxon>
        <taxon>asterids</taxon>
        <taxon>lamiids</taxon>
        <taxon>Boraginales</taxon>
        <taxon>Boraginaceae</taxon>
        <taxon>Boraginoideae</taxon>
        <taxon>Lithospermeae</taxon>
        <taxon>Lithospermum</taxon>
    </lineage>
</organism>
<sequence length="390" mass="44646">MAPIRGGNKKRKTDEKDEHNTVLSGSSMESSVDWFMMVSKKIAGHSVTERLSTFEYIFGMSRRTFKYICSLVEEHMTGNFTFSSGMLMSVDDQVAVALRRLGSGQSLISIGESLGAHHSTISQVTWRFVEAIEETGLHHIRWPSTEQEMEPLKSKFEKIHGLPNCCGVIDMTHITMTLPSSQQRADVWRDHMNNHSMLLQAIVDPNFRFIDVFAGMPGKMNEMEMLQNSNFYSLCEKGKRLNGTTLTISEDTELREYIIGKEAYPLLPWLIRPYHEITPTLSEQEAKFNDKINKAHAIAKIALRNLKERWKLIQGPMWRPDKNRLPRSILVCCILHNILIDMEGDMMMNNMSFSGEHDPGYDFTVCESIDHSASVLRNKLAKYLHGKLHY</sequence>
<reference evidence="10 11" key="1">
    <citation type="submission" date="2024-01" db="EMBL/GenBank/DDBJ databases">
        <title>The complete chloroplast genome sequence of Lithospermum erythrorhizon: insights into the phylogenetic relationship among Boraginaceae species and the maternal lineages of purple gromwells.</title>
        <authorList>
            <person name="Okada T."/>
            <person name="Watanabe K."/>
        </authorList>
    </citation>
    <scope>NUCLEOTIDE SEQUENCE [LARGE SCALE GENOMIC DNA]</scope>
</reference>
<name>A0AAV3QAJ0_LITER</name>
<evidence type="ECO:0000256" key="2">
    <source>
        <dbReference type="ARBA" id="ARBA00004123"/>
    </source>
</evidence>
<keyword evidence="4" id="KW-0540">Nuclease</keyword>
<dbReference type="PANTHER" id="PTHR22930:SF291">
    <property type="entry name" value="EXPRESSED PROTEIN"/>
    <property type="match status" value="1"/>
</dbReference>
<feature type="region of interest" description="Disordered" evidence="8">
    <location>
        <begin position="1"/>
        <end position="23"/>
    </location>
</feature>
<evidence type="ECO:0000313" key="11">
    <source>
        <dbReference type="Proteomes" id="UP001454036"/>
    </source>
</evidence>
<comment type="cofactor">
    <cofactor evidence="1">
        <name>a divalent metal cation</name>
        <dbReference type="ChEBI" id="CHEBI:60240"/>
    </cofactor>
</comment>
<comment type="similarity">
    <text evidence="3">Belongs to the HARBI1 family.</text>
</comment>
<proteinExistence type="inferred from homology"/>